<dbReference type="PANTHER" id="PTHR11735">
    <property type="entry name" value="TRNA N6-ADENOSINE THREONYLCARBAMOYLTRANSFERASE"/>
    <property type="match status" value="1"/>
</dbReference>
<dbReference type="SUPFAM" id="SSF53067">
    <property type="entry name" value="Actin-like ATPase domain"/>
    <property type="match status" value="2"/>
</dbReference>
<gene>
    <name evidence="8" type="primary">tsaB</name>
    <name evidence="8" type="ORF">CWI83_03505</name>
</gene>
<name>A0A432ZNW4_9GAMM</name>
<feature type="domain" description="Gcp-like" evidence="7">
    <location>
        <begin position="35"/>
        <end position="154"/>
    </location>
</feature>
<reference evidence="8 9" key="1">
    <citation type="journal article" date="2011" name="Front. Microbiol.">
        <title>Genomic signatures of strain selection and enhancement in Bacillus atrophaeus var. globigii, a historical biowarfare simulant.</title>
        <authorList>
            <person name="Gibbons H.S."/>
            <person name="Broomall S.M."/>
            <person name="McNew L.A."/>
            <person name="Daligault H."/>
            <person name="Chapman C."/>
            <person name="Bruce D."/>
            <person name="Karavis M."/>
            <person name="Krepps M."/>
            <person name="McGregor P.A."/>
            <person name="Hong C."/>
            <person name="Park K.H."/>
            <person name="Akmal A."/>
            <person name="Feldman A."/>
            <person name="Lin J.S."/>
            <person name="Chang W.E."/>
            <person name="Higgs B.W."/>
            <person name="Demirev P."/>
            <person name="Lindquist J."/>
            <person name="Liem A."/>
            <person name="Fochler E."/>
            <person name="Read T.D."/>
            <person name="Tapia R."/>
            <person name="Johnson S."/>
            <person name="Bishop-Lilly K.A."/>
            <person name="Detter C."/>
            <person name="Han C."/>
            <person name="Sozhamannan S."/>
            <person name="Rosenzweig C.N."/>
            <person name="Skowronski E.W."/>
        </authorList>
    </citation>
    <scope>NUCLEOTIDE SEQUENCE [LARGE SCALE GENOMIC DNA]</scope>
    <source>
        <strain evidence="8 9">PIT1</strain>
    </source>
</reference>
<dbReference type="GO" id="GO:0016740">
    <property type="term" value="F:transferase activity"/>
    <property type="evidence" value="ECO:0007669"/>
    <property type="project" value="UniProtKB-KW"/>
</dbReference>
<comment type="caution">
    <text evidence="8">The sequence shown here is derived from an EMBL/GenBank/DDBJ whole genome shotgun (WGS) entry which is preliminary data.</text>
</comment>
<proteinExistence type="inferred from homology"/>
<evidence type="ECO:0000256" key="4">
    <source>
        <dbReference type="ARBA" id="ARBA00022490"/>
    </source>
</evidence>
<evidence type="ECO:0000256" key="3">
    <source>
        <dbReference type="ARBA" id="ARBA00019012"/>
    </source>
</evidence>
<dbReference type="InterPro" id="IPR043129">
    <property type="entry name" value="ATPase_NBD"/>
</dbReference>
<evidence type="ECO:0000313" key="9">
    <source>
        <dbReference type="Proteomes" id="UP000288279"/>
    </source>
</evidence>
<evidence type="ECO:0000256" key="5">
    <source>
        <dbReference type="ARBA" id="ARBA00022694"/>
    </source>
</evidence>
<dbReference type="PANTHER" id="PTHR11735:SF11">
    <property type="entry name" value="TRNA THREONYLCARBAMOYLADENOSINE BIOSYNTHESIS PROTEIN TSAB"/>
    <property type="match status" value="1"/>
</dbReference>
<evidence type="ECO:0000313" key="8">
    <source>
        <dbReference type="EMBL" id="RUO79577.1"/>
    </source>
</evidence>
<dbReference type="AlphaFoldDB" id="A0A432ZNW4"/>
<organism evidence="8 9">
    <name type="scientific">Pseudidiomarina taiwanensis</name>
    <dbReference type="NCBI Taxonomy" id="337250"/>
    <lineage>
        <taxon>Bacteria</taxon>
        <taxon>Pseudomonadati</taxon>
        <taxon>Pseudomonadota</taxon>
        <taxon>Gammaproteobacteria</taxon>
        <taxon>Alteromonadales</taxon>
        <taxon>Idiomarinaceae</taxon>
        <taxon>Pseudidiomarina</taxon>
    </lineage>
</organism>
<dbReference type="NCBIfam" id="TIGR03725">
    <property type="entry name" value="T6A_YeaZ"/>
    <property type="match status" value="1"/>
</dbReference>
<dbReference type="GO" id="GO:0005829">
    <property type="term" value="C:cytosol"/>
    <property type="evidence" value="ECO:0007669"/>
    <property type="project" value="TreeGrafter"/>
</dbReference>
<dbReference type="CDD" id="cd24032">
    <property type="entry name" value="ASKHA_NBD_TsaB"/>
    <property type="match status" value="1"/>
</dbReference>
<evidence type="ECO:0000256" key="1">
    <source>
        <dbReference type="ARBA" id="ARBA00004496"/>
    </source>
</evidence>
<evidence type="ECO:0000256" key="6">
    <source>
        <dbReference type="ARBA" id="ARBA00032446"/>
    </source>
</evidence>
<keyword evidence="9" id="KW-1185">Reference proteome</keyword>
<dbReference type="EMBL" id="PIQG01000001">
    <property type="protein sequence ID" value="RUO79577.1"/>
    <property type="molecule type" value="Genomic_DNA"/>
</dbReference>
<keyword evidence="4" id="KW-0963">Cytoplasm</keyword>
<dbReference type="FunFam" id="3.30.420.40:FF:000097">
    <property type="entry name" value="tRNA threonylcarbamoyladenosine biosynthesis protein TsaB"/>
    <property type="match status" value="1"/>
</dbReference>
<dbReference type="InterPro" id="IPR000905">
    <property type="entry name" value="Gcp-like_dom"/>
</dbReference>
<dbReference type="Proteomes" id="UP000288279">
    <property type="component" value="Unassembled WGS sequence"/>
</dbReference>
<protein>
    <recommendedName>
        <fullName evidence="3">tRNA threonylcarbamoyladenosine biosynthesis protein TsaB</fullName>
    </recommendedName>
    <alternativeName>
        <fullName evidence="6">t(6)A37 threonylcarbamoyladenosine biosynthesis protein TsaB</fullName>
    </alternativeName>
</protein>
<dbReference type="InterPro" id="IPR022496">
    <property type="entry name" value="T6A_TsaB"/>
</dbReference>
<accession>A0A432ZNW4</accession>
<sequence length="233" mass="25098">MASSAEPIILALDTSTEMCSVALQVGNQIAERAILAPREHSQKILPFVEELLAEFDVTLAAVQRIIVGHGPGSFTGVRIGVSVAQGLAYSHDIPLTPVTTLAALAQQAMRLEQAQAVVAAIDARMGEVYIARYQNRAGLAECTIEPQMAALAELNAQTWWPDATVGCGTGWRDYSEILAPNGGIKVLSEVEFPLARDMLQLGQAEHAVVLTAAQLEPLYVRNEVTWKKLPGRE</sequence>
<dbReference type="GO" id="GO:0002949">
    <property type="term" value="P:tRNA threonylcarbamoyladenosine modification"/>
    <property type="evidence" value="ECO:0007669"/>
    <property type="project" value="InterPro"/>
</dbReference>
<comment type="similarity">
    <text evidence="2">Belongs to the KAE1 / TsaD family. TsaB subfamily.</text>
</comment>
<evidence type="ECO:0000256" key="2">
    <source>
        <dbReference type="ARBA" id="ARBA00010493"/>
    </source>
</evidence>
<keyword evidence="8" id="KW-0808">Transferase</keyword>
<dbReference type="Pfam" id="PF00814">
    <property type="entry name" value="TsaD"/>
    <property type="match status" value="1"/>
</dbReference>
<dbReference type="OrthoDB" id="9809995at2"/>
<keyword evidence="5" id="KW-0819">tRNA processing</keyword>
<dbReference type="Gene3D" id="3.30.420.40">
    <property type="match status" value="2"/>
</dbReference>
<comment type="subcellular location">
    <subcellularLocation>
        <location evidence="1">Cytoplasm</location>
    </subcellularLocation>
</comment>
<evidence type="ECO:0000259" key="7">
    <source>
        <dbReference type="Pfam" id="PF00814"/>
    </source>
</evidence>
<dbReference type="RefSeq" id="WP_126825747.1">
    <property type="nucleotide sequence ID" value="NZ_PIQG01000001.1"/>
</dbReference>